<dbReference type="PANTHER" id="PTHR37308:SF1">
    <property type="entry name" value="POLYPRENYL-PHOSPHATE TRANSPORTER"/>
    <property type="match status" value="1"/>
</dbReference>
<feature type="transmembrane region" description="Helical" evidence="1">
    <location>
        <begin position="79"/>
        <end position="97"/>
    </location>
</feature>
<dbReference type="EMBL" id="JH611156">
    <property type="protein sequence ID" value="EJP71712.1"/>
    <property type="molecule type" value="Genomic_DNA"/>
</dbReference>
<accession>J4UZ65</accession>
<dbReference type="AlphaFoldDB" id="J4UZ65"/>
<dbReference type="Proteomes" id="UP000010305">
    <property type="component" value="Unassembled WGS sequence"/>
</dbReference>
<feature type="transmembrane region" description="Helical" evidence="1">
    <location>
        <begin position="12"/>
        <end position="35"/>
    </location>
</feature>
<gene>
    <name evidence="2" type="ORF">NT01SARS_0189</name>
</gene>
<feature type="transmembrane region" description="Helical" evidence="1">
    <location>
        <begin position="47"/>
        <end position="73"/>
    </location>
</feature>
<feature type="transmembrane region" description="Helical" evidence="1">
    <location>
        <begin position="109"/>
        <end position="126"/>
    </location>
</feature>
<dbReference type="HOGENOM" id="CLU_055621_0_0_6"/>
<keyword evidence="1" id="KW-0472">Membrane</keyword>
<keyword evidence="1" id="KW-1133">Transmembrane helix</keyword>
<dbReference type="STRING" id="1123866.NT01SARS_0189"/>
<evidence type="ECO:0000313" key="2">
    <source>
        <dbReference type="EMBL" id="EJP71712.1"/>
    </source>
</evidence>
<protein>
    <submittedName>
        <fullName evidence="2">Putative membrane protein</fullName>
    </submittedName>
</protein>
<organism evidence="2 3">
    <name type="scientific">SAR86 cluster bacterium SAR86A</name>
    <dbReference type="NCBI Taxonomy" id="1123866"/>
    <lineage>
        <taxon>Bacteria</taxon>
        <taxon>Pseudomonadati</taxon>
        <taxon>Pseudomonadota</taxon>
        <taxon>Gammaproteobacteria</taxon>
        <taxon>SAR86 cluster</taxon>
    </lineage>
</organism>
<evidence type="ECO:0000313" key="3">
    <source>
        <dbReference type="Proteomes" id="UP000010305"/>
    </source>
</evidence>
<dbReference type="PANTHER" id="PTHR37308">
    <property type="entry name" value="INTEGRAL MEMBRANE PROTEIN"/>
    <property type="match status" value="1"/>
</dbReference>
<evidence type="ECO:0000256" key="1">
    <source>
        <dbReference type="SAM" id="Phobius"/>
    </source>
</evidence>
<sequence>MKEKLRFFTAGIFIGVSELLPGISGATVALMFGVYEKILNFLSKFKDLNLMIPLFVGMLFSVFVFSSTINFLYENHTNAFNLFIGILMIGYGLLLLVNTYLEEQTNKGIIFYTVLALSFLIGYYLSSFELIEYTEPNQVLLIIYGLIACSFLLFPGISGSAFLLSVGIYPLIIGSIANFNLNILFPFAMGMLIALVVMPRLINMVYEKFGRVILVFFGGLIFVAGINSFL</sequence>
<keyword evidence="1" id="KW-0812">Transmembrane</keyword>
<proteinExistence type="predicted"/>
<feature type="transmembrane region" description="Helical" evidence="1">
    <location>
        <begin position="161"/>
        <end position="177"/>
    </location>
</feature>
<dbReference type="Pfam" id="PF04018">
    <property type="entry name" value="VCA0040-like"/>
    <property type="match status" value="1"/>
</dbReference>
<reference evidence="2 3" key="1">
    <citation type="journal article" date="2012" name="ISME J.">
        <title>Genomic insights to SAR86, an abundant and uncultivated marine bacterial lineage.</title>
        <authorList>
            <person name="Dupont C.L."/>
            <person name="Rusch D.B."/>
            <person name="Yooseph S."/>
            <person name="Lombardo M.J."/>
            <person name="Richter R.A."/>
            <person name="Valas R."/>
            <person name="Novotny M."/>
            <person name="Yee-Greenbaum J."/>
            <person name="Selengut J.D."/>
            <person name="Haft D.H."/>
            <person name="Halpern A.L."/>
            <person name="Lasken R.S."/>
            <person name="Nealson K."/>
            <person name="Friedman R."/>
            <person name="Venter J.C."/>
        </authorList>
    </citation>
    <scope>NUCLEOTIDE SEQUENCE [LARGE SCALE GENOMIC DNA]</scope>
</reference>
<feature type="transmembrane region" description="Helical" evidence="1">
    <location>
        <begin position="183"/>
        <end position="202"/>
    </location>
</feature>
<dbReference type="InterPro" id="IPR007163">
    <property type="entry name" value="VCA0040-like"/>
</dbReference>
<feature type="transmembrane region" description="Helical" evidence="1">
    <location>
        <begin position="209"/>
        <end position="229"/>
    </location>
</feature>
<name>J4UZ65_9GAMM</name>